<dbReference type="Pfam" id="PF00027">
    <property type="entry name" value="cNMP_binding"/>
    <property type="match status" value="1"/>
</dbReference>
<dbReference type="InterPro" id="IPR000595">
    <property type="entry name" value="cNMP-bd_dom"/>
</dbReference>
<protein>
    <recommendedName>
        <fullName evidence="1">Cyclic nucleotide-binding domain-containing protein</fullName>
    </recommendedName>
</protein>
<dbReference type="CDD" id="cd00038">
    <property type="entry name" value="CAP_ED"/>
    <property type="match status" value="1"/>
</dbReference>
<organism evidence="2 3">
    <name type="scientific">Flagellimonas aquimarina</name>
    <dbReference type="NCBI Taxonomy" id="2201895"/>
    <lineage>
        <taxon>Bacteria</taxon>
        <taxon>Pseudomonadati</taxon>
        <taxon>Bacteroidota</taxon>
        <taxon>Flavobacteriia</taxon>
        <taxon>Flavobacteriales</taxon>
        <taxon>Flavobacteriaceae</taxon>
        <taxon>Flagellimonas</taxon>
    </lineage>
</organism>
<proteinExistence type="predicted"/>
<dbReference type="AlphaFoldDB" id="A0A316KXV7"/>
<dbReference type="SUPFAM" id="SSF51206">
    <property type="entry name" value="cAMP-binding domain-like"/>
    <property type="match status" value="1"/>
</dbReference>
<accession>A0A316KXV7</accession>
<reference evidence="2 3" key="1">
    <citation type="submission" date="2018-05" db="EMBL/GenBank/DDBJ databases">
        <title>Complete genome sequence of Flagellimonas aquimarina ECD12 isolated from seaweed Ecklonia cava.</title>
        <authorList>
            <person name="Choi S."/>
            <person name="Seong C."/>
        </authorList>
    </citation>
    <scope>NUCLEOTIDE SEQUENCE [LARGE SCALE GENOMIC DNA]</scope>
    <source>
        <strain evidence="2 3">ECD12</strain>
    </source>
</reference>
<dbReference type="Proteomes" id="UP000245762">
    <property type="component" value="Unassembled WGS sequence"/>
</dbReference>
<evidence type="ECO:0000313" key="2">
    <source>
        <dbReference type="EMBL" id="PWL38496.1"/>
    </source>
</evidence>
<dbReference type="Gene3D" id="2.60.120.10">
    <property type="entry name" value="Jelly Rolls"/>
    <property type="match status" value="1"/>
</dbReference>
<dbReference type="InterPro" id="IPR018490">
    <property type="entry name" value="cNMP-bd_dom_sf"/>
</dbReference>
<gene>
    <name evidence="2" type="ORF">DKG77_09540</name>
</gene>
<evidence type="ECO:0000313" key="3">
    <source>
        <dbReference type="Proteomes" id="UP000245762"/>
    </source>
</evidence>
<comment type="caution">
    <text evidence="2">The sequence shown here is derived from an EMBL/GenBank/DDBJ whole genome shotgun (WGS) entry which is preliminary data.</text>
</comment>
<dbReference type="OrthoDB" id="1092431at2"/>
<sequence length="195" mass="22535">MSFEAILQNVSKHIALNNEEIKVFTSHLIEKKLDKGQIILSQGAFCGTISFIKQGILRAYFLNPEGRETTIMFGIKDWWITDMYAFTKEKKSMLSIEALESSTVLLLSKVNFEILLQEIPKFERFFRILMQNAYIREQQRGLENLSLPAKKKYEIFIEKYPSIASKLNQKQIASYLGITPEFLSMLKSSGKSYLD</sequence>
<evidence type="ECO:0000259" key="1">
    <source>
        <dbReference type="Pfam" id="PF00027"/>
    </source>
</evidence>
<keyword evidence="3" id="KW-1185">Reference proteome</keyword>
<dbReference type="InterPro" id="IPR014710">
    <property type="entry name" value="RmlC-like_jellyroll"/>
</dbReference>
<name>A0A316KXV7_9FLAO</name>
<feature type="domain" description="Cyclic nucleotide-binding" evidence="1">
    <location>
        <begin position="31"/>
        <end position="117"/>
    </location>
</feature>
<dbReference type="EMBL" id="QGEG01000002">
    <property type="protein sequence ID" value="PWL38496.1"/>
    <property type="molecule type" value="Genomic_DNA"/>
</dbReference>
<dbReference type="RefSeq" id="WP_109662486.1">
    <property type="nucleotide sequence ID" value="NZ_QGEG01000002.1"/>
</dbReference>